<proteinExistence type="inferred from homology"/>
<dbReference type="PANTHER" id="PTHR46696:SF1">
    <property type="entry name" value="CYTOCHROME P450 YJIB-RELATED"/>
    <property type="match status" value="1"/>
</dbReference>
<gene>
    <name evidence="2" type="ORF">GCM10018793_21620</name>
</gene>
<organism evidence="2 3">
    <name type="scientific">Streptomyces sulfonofaciens</name>
    <dbReference type="NCBI Taxonomy" id="68272"/>
    <lineage>
        <taxon>Bacteria</taxon>
        <taxon>Bacillati</taxon>
        <taxon>Actinomycetota</taxon>
        <taxon>Actinomycetes</taxon>
        <taxon>Kitasatosporales</taxon>
        <taxon>Streptomycetaceae</taxon>
        <taxon>Streptomyces</taxon>
    </lineage>
</organism>
<dbReference type="GO" id="GO:0020037">
    <property type="term" value="F:heme binding"/>
    <property type="evidence" value="ECO:0007669"/>
    <property type="project" value="InterPro"/>
</dbReference>
<protein>
    <recommendedName>
        <fullName evidence="4">Cytochrome P450</fullName>
    </recommendedName>
</protein>
<evidence type="ECO:0000313" key="2">
    <source>
        <dbReference type="EMBL" id="GHH76294.1"/>
    </source>
</evidence>
<dbReference type="AlphaFoldDB" id="A0A919G290"/>
<sequence length="59" mass="6380">MHFCLGAPLARLEVAEALRQLFERFPTMSLAAPADALRPVPTLISNGHQRLPVRLSAAG</sequence>
<dbReference type="GO" id="GO:0005506">
    <property type="term" value="F:iron ion binding"/>
    <property type="evidence" value="ECO:0007669"/>
    <property type="project" value="InterPro"/>
</dbReference>
<dbReference type="Gene3D" id="1.10.630.10">
    <property type="entry name" value="Cytochrome P450"/>
    <property type="match status" value="1"/>
</dbReference>
<evidence type="ECO:0000313" key="3">
    <source>
        <dbReference type="Proteomes" id="UP000603708"/>
    </source>
</evidence>
<comment type="similarity">
    <text evidence="1">Belongs to the cytochrome P450 family.</text>
</comment>
<dbReference type="GO" id="GO:0016705">
    <property type="term" value="F:oxidoreductase activity, acting on paired donors, with incorporation or reduction of molecular oxygen"/>
    <property type="evidence" value="ECO:0007669"/>
    <property type="project" value="InterPro"/>
</dbReference>
<keyword evidence="3" id="KW-1185">Reference proteome</keyword>
<dbReference type="EMBL" id="BNCD01000005">
    <property type="protein sequence ID" value="GHH76294.1"/>
    <property type="molecule type" value="Genomic_DNA"/>
</dbReference>
<name>A0A919G290_9ACTN</name>
<accession>A0A919G290</accession>
<reference evidence="2" key="2">
    <citation type="submission" date="2020-09" db="EMBL/GenBank/DDBJ databases">
        <authorList>
            <person name="Sun Q."/>
            <person name="Ohkuma M."/>
        </authorList>
    </citation>
    <scope>NUCLEOTIDE SEQUENCE</scope>
    <source>
        <strain evidence="2">JCM 5069</strain>
    </source>
</reference>
<comment type="caution">
    <text evidence="2">The sequence shown here is derived from an EMBL/GenBank/DDBJ whole genome shotgun (WGS) entry which is preliminary data.</text>
</comment>
<dbReference type="GO" id="GO:0004497">
    <property type="term" value="F:monooxygenase activity"/>
    <property type="evidence" value="ECO:0007669"/>
    <property type="project" value="InterPro"/>
</dbReference>
<dbReference type="SUPFAM" id="SSF48264">
    <property type="entry name" value="Cytochrome P450"/>
    <property type="match status" value="1"/>
</dbReference>
<dbReference type="PANTHER" id="PTHR46696">
    <property type="entry name" value="P450, PUTATIVE (EUROFUNG)-RELATED"/>
    <property type="match status" value="1"/>
</dbReference>
<evidence type="ECO:0000256" key="1">
    <source>
        <dbReference type="ARBA" id="ARBA00010617"/>
    </source>
</evidence>
<dbReference type="InterPro" id="IPR036396">
    <property type="entry name" value="Cyt_P450_sf"/>
</dbReference>
<reference evidence="2" key="1">
    <citation type="journal article" date="2014" name="Int. J. Syst. Evol. Microbiol.">
        <title>Complete genome sequence of Corynebacterium casei LMG S-19264T (=DSM 44701T), isolated from a smear-ripened cheese.</title>
        <authorList>
            <consortium name="US DOE Joint Genome Institute (JGI-PGF)"/>
            <person name="Walter F."/>
            <person name="Albersmeier A."/>
            <person name="Kalinowski J."/>
            <person name="Ruckert C."/>
        </authorList>
    </citation>
    <scope>NUCLEOTIDE SEQUENCE</scope>
    <source>
        <strain evidence="2">JCM 5069</strain>
    </source>
</reference>
<evidence type="ECO:0008006" key="4">
    <source>
        <dbReference type="Google" id="ProtNLM"/>
    </source>
</evidence>
<dbReference type="Proteomes" id="UP000603708">
    <property type="component" value="Unassembled WGS sequence"/>
</dbReference>